<keyword evidence="2" id="KW-0812">Transmembrane</keyword>
<evidence type="ECO:0000313" key="4">
    <source>
        <dbReference type="Proteomes" id="UP001597213"/>
    </source>
</evidence>
<gene>
    <name evidence="3" type="ORF">ACFSCT_12865</name>
</gene>
<feature type="coiled-coil region" evidence="1">
    <location>
        <begin position="42"/>
        <end position="69"/>
    </location>
</feature>
<sequence>MNRTEFITATAIILFATFVLGWIASWIFHRLTRVTRADMSQLDNLARELHDAEEARDQAVADLEAAESRIKVRLTEVEGELQASTEALGESRAEVEELRAYIERRLARQQPPGARP</sequence>
<accession>A0ABW4R8P5</accession>
<feature type="transmembrane region" description="Helical" evidence="2">
    <location>
        <begin position="6"/>
        <end position="28"/>
    </location>
</feature>
<dbReference type="RefSeq" id="WP_379143338.1">
    <property type="nucleotide sequence ID" value="NZ_JBHUEN010000043.1"/>
</dbReference>
<name>A0ABW4R8P5_9RHOB</name>
<proteinExistence type="predicted"/>
<evidence type="ECO:0000256" key="2">
    <source>
        <dbReference type="SAM" id="Phobius"/>
    </source>
</evidence>
<keyword evidence="2" id="KW-0472">Membrane</keyword>
<organism evidence="3 4">
    <name type="scientific">Paracoccus pacificus</name>
    <dbReference type="NCBI Taxonomy" id="1463598"/>
    <lineage>
        <taxon>Bacteria</taxon>
        <taxon>Pseudomonadati</taxon>
        <taxon>Pseudomonadota</taxon>
        <taxon>Alphaproteobacteria</taxon>
        <taxon>Rhodobacterales</taxon>
        <taxon>Paracoccaceae</taxon>
        <taxon>Paracoccus</taxon>
    </lineage>
</organism>
<evidence type="ECO:0000256" key="1">
    <source>
        <dbReference type="SAM" id="Coils"/>
    </source>
</evidence>
<comment type="caution">
    <text evidence="3">The sequence shown here is derived from an EMBL/GenBank/DDBJ whole genome shotgun (WGS) entry which is preliminary data.</text>
</comment>
<dbReference type="EMBL" id="JBHUEN010000043">
    <property type="protein sequence ID" value="MFD1882607.1"/>
    <property type="molecule type" value="Genomic_DNA"/>
</dbReference>
<reference evidence="4" key="1">
    <citation type="journal article" date="2019" name="Int. J. Syst. Evol. Microbiol.">
        <title>The Global Catalogue of Microorganisms (GCM) 10K type strain sequencing project: providing services to taxonomists for standard genome sequencing and annotation.</title>
        <authorList>
            <consortium name="The Broad Institute Genomics Platform"/>
            <consortium name="The Broad Institute Genome Sequencing Center for Infectious Disease"/>
            <person name="Wu L."/>
            <person name="Ma J."/>
        </authorList>
    </citation>
    <scope>NUCLEOTIDE SEQUENCE [LARGE SCALE GENOMIC DNA]</scope>
    <source>
        <strain evidence="4">CCUG 56029</strain>
    </source>
</reference>
<evidence type="ECO:0000313" key="3">
    <source>
        <dbReference type="EMBL" id="MFD1882607.1"/>
    </source>
</evidence>
<keyword evidence="4" id="KW-1185">Reference proteome</keyword>
<dbReference type="Proteomes" id="UP001597213">
    <property type="component" value="Unassembled WGS sequence"/>
</dbReference>
<keyword evidence="2" id="KW-1133">Transmembrane helix</keyword>
<protein>
    <submittedName>
        <fullName evidence="3">Uncharacterized protein</fullName>
    </submittedName>
</protein>
<keyword evidence="1" id="KW-0175">Coiled coil</keyword>